<feature type="region of interest" description="Disordered" evidence="1">
    <location>
        <begin position="183"/>
        <end position="206"/>
    </location>
</feature>
<dbReference type="EMBL" id="SDOX01000122">
    <property type="protein sequence ID" value="TFJ81559.1"/>
    <property type="molecule type" value="Genomic_DNA"/>
</dbReference>
<evidence type="ECO:0000256" key="1">
    <source>
        <dbReference type="SAM" id="MobiDB-lite"/>
    </source>
</evidence>
<evidence type="ECO:0000313" key="2">
    <source>
        <dbReference type="EMBL" id="TFJ81559.1"/>
    </source>
</evidence>
<sequence length="206" mass="21737">MMSQYTKNELKCHLSFAWGEVVTRRREVLSLRALVTSMQQELARLHSLTITPSALTMGARNTATPVTPPEHPFKNEPSAFSHVIPAVAPSTRMVTLEARGTNVSETIAALGAEEDALEQKRPKEGSDTLLSTIPSVGGRTAGGGREEDWDPLLEALLVGADESGLDGEGGLMAEFVKQWDPTAGEGGGKAGKEVWEGGRAGAAGGT</sequence>
<keyword evidence="3" id="KW-1185">Reference proteome</keyword>
<reference evidence="2 3" key="1">
    <citation type="submission" date="2019-01" db="EMBL/GenBank/DDBJ databases">
        <title>Nuclear Genome Assembly of the Microalgal Biofuel strain Nannochloropsis salina CCMP1776.</title>
        <authorList>
            <person name="Hovde B."/>
        </authorList>
    </citation>
    <scope>NUCLEOTIDE SEQUENCE [LARGE SCALE GENOMIC DNA]</scope>
    <source>
        <strain evidence="2 3">CCMP1776</strain>
    </source>
</reference>
<dbReference type="Proteomes" id="UP000355283">
    <property type="component" value="Unassembled WGS sequence"/>
</dbReference>
<gene>
    <name evidence="2" type="ORF">NSK_006810</name>
</gene>
<comment type="caution">
    <text evidence="2">The sequence shown here is derived from an EMBL/GenBank/DDBJ whole genome shotgun (WGS) entry which is preliminary data.</text>
</comment>
<evidence type="ECO:0000313" key="3">
    <source>
        <dbReference type="Proteomes" id="UP000355283"/>
    </source>
</evidence>
<name>A0A4D9CYH2_9STRA</name>
<organism evidence="2 3">
    <name type="scientific">Nannochloropsis salina CCMP1776</name>
    <dbReference type="NCBI Taxonomy" id="1027361"/>
    <lineage>
        <taxon>Eukaryota</taxon>
        <taxon>Sar</taxon>
        <taxon>Stramenopiles</taxon>
        <taxon>Ochrophyta</taxon>
        <taxon>Eustigmatophyceae</taxon>
        <taxon>Eustigmatales</taxon>
        <taxon>Monodopsidaceae</taxon>
        <taxon>Microchloropsis</taxon>
        <taxon>Microchloropsis salina</taxon>
    </lineage>
</organism>
<dbReference type="AlphaFoldDB" id="A0A4D9CYH2"/>
<feature type="region of interest" description="Disordered" evidence="1">
    <location>
        <begin position="115"/>
        <end position="147"/>
    </location>
</feature>
<feature type="compositionally biased region" description="Basic and acidic residues" evidence="1">
    <location>
        <begin position="117"/>
        <end position="126"/>
    </location>
</feature>
<protein>
    <submittedName>
        <fullName evidence="2">Uncharacterized protein</fullName>
    </submittedName>
</protein>
<accession>A0A4D9CYH2</accession>
<proteinExistence type="predicted"/>